<dbReference type="PANTHER" id="PTHR42734">
    <property type="entry name" value="METAL TRANSPORT SYSTEM ATP-BINDING PROTEIN TM_0124-RELATED"/>
    <property type="match status" value="1"/>
</dbReference>
<dbReference type="PROSITE" id="PS50893">
    <property type="entry name" value="ABC_TRANSPORTER_2"/>
    <property type="match status" value="1"/>
</dbReference>
<dbReference type="PROSITE" id="PS00211">
    <property type="entry name" value="ABC_TRANSPORTER_1"/>
    <property type="match status" value="1"/>
</dbReference>
<dbReference type="SMART" id="SM00382">
    <property type="entry name" value="AAA"/>
    <property type="match status" value="1"/>
</dbReference>
<reference evidence="6 7" key="1">
    <citation type="journal article" date="2015" name="Int. J. Syst. Evol. Microbiol.">
        <title>Carboxylicivirga linearis sp. nov., isolated from a sea cucumber culture pond.</title>
        <authorList>
            <person name="Wang F.Q."/>
            <person name="Zhou Y.X."/>
            <person name="Lin X.Z."/>
            <person name="Chen G.J."/>
            <person name="Du Z.J."/>
        </authorList>
    </citation>
    <scope>NUCLEOTIDE SEQUENCE [LARGE SCALE GENOMIC DNA]</scope>
    <source>
        <strain evidence="6 7">FB218</strain>
    </source>
</reference>
<dbReference type="Gene3D" id="3.40.50.300">
    <property type="entry name" value="P-loop containing nucleotide triphosphate hydrolases"/>
    <property type="match status" value="1"/>
</dbReference>
<dbReference type="Pfam" id="PF00005">
    <property type="entry name" value="ABC_tran"/>
    <property type="match status" value="1"/>
</dbReference>
<keyword evidence="2" id="KW-0813">Transport</keyword>
<dbReference type="Proteomes" id="UP000708576">
    <property type="component" value="Unassembled WGS sequence"/>
</dbReference>
<evidence type="ECO:0000256" key="1">
    <source>
        <dbReference type="ARBA" id="ARBA00005417"/>
    </source>
</evidence>
<feature type="domain" description="ABC transporter" evidence="5">
    <location>
        <begin position="5"/>
        <end position="229"/>
    </location>
</feature>
<proteinExistence type="inferred from homology"/>
<evidence type="ECO:0000259" key="5">
    <source>
        <dbReference type="PROSITE" id="PS50893"/>
    </source>
</evidence>
<dbReference type="InterPro" id="IPR027417">
    <property type="entry name" value="P-loop_NTPase"/>
</dbReference>
<dbReference type="EMBL" id="JAGUCO010000001">
    <property type="protein sequence ID" value="MBS2096896.1"/>
    <property type="molecule type" value="Genomic_DNA"/>
</dbReference>
<dbReference type="PANTHER" id="PTHR42734:SF17">
    <property type="entry name" value="METAL TRANSPORT SYSTEM ATP-BINDING PROTEIN TM_0124-RELATED"/>
    <property type="match status" value="1"/>
</dbReference>
<evidence type="ECO:0000313" key="6">
    <source>
        <dbReference type="EMBL" id="MBS2096896.1"/>
    </source>
</evidence>
<name>A0ABS5JR61_9BACT</name>
<keyword evidence="4 6" id="KW-0067">ATP-binding</keyword>
<dbReference type="InterPro" id="IPR003593">
    <property type="entry name" value="AAA+_ATPase"/>
</dbReference>
<gene>
    <name evidence="6" type="ORF">KEM10_01320</name>
</gene>
<evidence type="ECO:0000256" key="2">
    <source>
        <dbReference type="ARBA" id="ARBA00022448"/>
    </source>
</evidence>
<dbReference type="InterPro" id="IPR017871">
    <property type="entry name" value="ABC_transporter-like_CS"/>
</dbReference>
<sequence>MSNLLQLKNISAGYEGKTVLREVNLNVNPNDFVGIIGPNGGGKTTLLKVLLELIEPYQGSVVKKDGLRIGYLPQINTIDKKFPISVKEVILSGRHANNWKLGSNKKNAQKIDELLQFVGMNQYKDTAIGDLSGGQMQRIFLCRALISNPHLLILDEPNTYVDKTFEENLYNLLSELNKDMAILLVSHDVGTISSMVKTIACVNGGLHYHESNKITNEVLKSYNCPIEIISHGTVPHRVLKTHKHE</sequence>
<comment type="similarity">
    <text evidence="1">Belongs to the ABC transporter superfamily.</text>
</comment>
<keyword evidence="3" id="KW-0547">Nucleotide-binding</keyword>
<dbReference type="SUPFAM" id="SSF52540">
    <property type="entry name" value="P-loop containing nucleoside triphosphate hydrolases"/>
    <property type="match status" value="1"/>
</dbReference>
<dbReference type="RefSeq" id="WP_212212453.1">
    <property type="nucleotide sequence ID" value="NZ_JAGUCO010000001.1"/>
</dbReference>
<comment type="caution">
    <text evidence="6">The sequence shown here is derived from an EMBL/GenBank/DDBJ whole genome shotgun (WGS) entry which is preliminary data.</text>
</comment>
<organism evidence="6 7">
    <name type="scientific">Carboxylicivirga linearis</name>
    <dbReference type="NCBI Taxonomy" id="1628157"/>
    <lineage>
        <taxon>Bacteria</taxon>
        <taxon>Pseudomonadati</taxon>
        <taxon>Bacteroidota</taxon>
        <taxon>Bacteroidia</taxon>
        <taxon>Marinilabiliales</taxon>
        <taxon>Marinilabiliaceae</taxon>
        <taxon>Carboxylicivirga</taxon>
    </lineage>
</organism>
<protein>
    <submittedName>
        <fullName evidence="6">Metal ABC transporter ATP-binding protein</fullName>
    </submittedName>
</protein>
<accession>A0ABS5JR61</accession>
<keyword evidence="7" id="KW-1185">Reference proteome</keyword>
<dbReference type="InterPro" id="IPR003439">
    <property type="entry name" value="ABC_transporter-like_ATP-bd"/>
</dbReference>
<dbReference type="GO" id="GO:0005524">
    <property type="term" value="F:ATP binding"/>
    <property type="evidence" value="ECO:0007669"/>
    <property type="project" value="UniProtKB-KW"/>
</dbReference>
<evidence type="ECO:0000313" key="7">
    <source>
        <dbReference type="Proteomes" id="UP000708576"/>
    </source>
</evidence>
<evidence type="ECO:0000256" key="3">
    <source>
        <dbReference type="ARBA" id="ARBA00022741"/>
    </source>
</evidence>
<evidence type="ECO:0000256" key="4">
    <source>
        <dbReference type="ARBA" id="ARBA00022840"/>
    </source>
</evidence>
<dbReference type="CDD" id="cd03235">
    <property type="entry name" value="ABC_Metallic_Cations"/>
    <property type="match status" value="1"/>
</dbReference>
<dbReference type="InterPro" id="IPR050153">
    <property type="entry name" value="Metal_Ion_Import_ABC"/>
</dbReference>